<keyword evidence="1" id="KW-0812">Transmembrane</keyword>
<dbReference type="OrthoDB" id="9807937at2"/>
<dbReference type="GO" id="GO:0016020">
    <property type="term" value="C:membrane"/>
    <property type="evidence" value="ECO:0007669"/>
    <property type="project" value="InterPro"/>
</dbReference>
<feature type="transmembrane region" description="Helical" evidence="1">
    <location>
        <begin position="74"/>
        <end position="94"/>
    </location>
</feature>
<evidence type="ECO:0000256" key="1">
    <source>
        <dbReference type="SAM" id="Phobius"/>
    </source>
</evidence>
<dbReference type="Gene3D" id="1.10.3730.20">
    <property type="match status" value="1"/>
</dbReference>
<evidence type="ECO:0000313" key="3">
    <source>
        <dbReference type="EMBL" id="RGP38255.1"/>
    </source>
</evidence>
<proteinExistence type="predicted"/>
<reference evidence="3 4" key="1">
    <citation type="submission" date="2018-08" db="EMBL/GenBank/DDBJ databases">
        <title>Flavobacterium tibetense sp. nov., isolated from a wetland YonghuCo on Tibetan Plateau.</title>
        <authorList>
            <person name="Phurbu D."/>
            <person name="Lu H."/>
            <person name="Xing P."/>
        </authorList>
    </citation>
    <scope>NUCLEOTIDE SEQUENCE [LARGE SCALE GENOMIC DNA]</scope>
    <source>
        <strain evidence="3 4">DJC</strain>
    </source>
</reference>
<dbReference type="EMBL" id="QWEY01000002">
    <property type="protein sequence ID" value="RGP38255.1"/>
    <property type="molecule type" value="Genomic_DNA"/>
</dbReference>
<gene>
    <name evidence="3" type="ORF">D1012_05360</name>
</gene>
<accession>A0A411Z5B6</accession>
<feature type="transmembrane region" description="Helical" evidence="1">
    <location>
        <begin position="36"/>
        <end position="54"/>
    </location>
</feature>
<keyword evidence="1" id="KW-1133">Transmembrane helix</keyword>
<dbReference type="RefSeq" id="WP_118150305.1">
    <property type="nucleotide sequence ID" value="NZ_QWEY01000002.1"/>
</dbReference>
<keyword evidence="4" id="KW-1185">Reference proteome</keyword>
<protein>
    <submittedName>
        <fullName evidence="3">DMT family transporter</fullName>
    </submittedName>
</protein>
<keyword evidence="1" id="KW-0472">Membrane</keyword>
<dbReference type="PANTHER" id="PTHR22911">
    <property type="entry name" value="ACYL-MALONYL CONDENSING ENZYME-RELATED"/>
    <property type="match status" value="1"/>
</dbReference>
<dbReference type="PANTHER" id="PTHR22911:SF103">
    <property type="entry name" value="BLR2811 PROTEIN"/>
    <property type="match status" value="1"/>
</dbReference>
<dbReference type="Proteomes" id="UP000284547">
    <property type="component" value="Unassembled WGS sequence"/>
</dbReference>
<evidence type="ECO:0000313" key="4">
    <source>
        <dbReference type="Proteomes" id="UP000284547"/>
    </source>
</evidence>
<feature type="transmembrane region" description="Helical" evidence="1">
    <location>
        <begin position="264"/>
        <end position="282"/>
    </location>
</feature>
<feature type="transmembrane region" description="Helical" evidence="1">
    <location>
        <begin position="181"/>
        <end position="199"/>
    </location>
</feature>
<feature type="domain" description="EamA" evidence="2">
    <location>
        <begin position="151"/>
        <end position="275"/>
    </location>
</feature>
<feature type="domain" description="EamA" evidence="2">
    <location>
        <begin position="7"/>
        <end position="141"/>
    </location>
</feature>
<organism evidence="3 4">
    <name type="scientific">Pseudotabrizicola alkalilacus</name>
    <dbReference type="NCBI Taxonomy" id="2305252"/>
    <lineage>
        <taxon>Bacteria</taxon>
        <taxon>Pseudomonadati</taxon>
        <taxon>Pseudomonadota</taxon>
        <taxon>Alphaproteobacteria</taxon>
        <taxon>Rhodobacterales</taxon>
        <taxon>Paracoccaceae</taxon>
        <taxon>Pseudotabrizicola</taxon>
    </lineage>
</organism>
<dbReference type="InterPro" id="IPR037185">
    <property type="entry name" value="EmrE-like"/>
</dbReference>
<feature type="transmembrane region" description="Helical" evidence="1">
    <location>
        <begin position="211"/>
        <end position="229"/>
    </location>
</feature>
<dbReference type="AlphaFoldDB" id="A0A411Z5B6"/>
<feature type="transmembrane region" description="Helical" evidence="1">
    <location>
        <begin position="151"/>
        <end position="169"/>
    </location>
</feature>
<sequence length="288" mass="31210">MSRNPRLGIWLMVAAVAAFAAQDGFSRYLASEYNTLMVVMVRYWVFAGFVLLLASRRPGGMRAAVASRHMPVHVARALLLVGEICVIVWGYTLIGLIESHAVFAICPLLIAAFSGLILGERIIWQRRLAIGAGMIGVIVILRPGMGVFTPAALLPLAAAVMFGLYSILTRLTTRDEPTFPSFFWPGVIGAVVMTVLGLPNWQPVAVTDLPLLAVYTVLSIFSHWLLLKCYEQIEASRVQPYAYLQIVFVTGIGMTVYGETLSPLVALGAGIIIAAGLYALSLERAAKT</sequence>
<dbReference type="SUPFAM" id="SSF103481">
    <property type="entry name" value="Multidrug resistance efflux transporter EmrE"/>
    <property type="match status" value="2"/>
</dbReference>
<comment type="caution">
    <text evidence="3">The sequence shown here is derived from an EMBL/GenBank/DDBJ whole genome shotgun (WGS) entry which is preliminary data.</text>
</comment>
<evidence type="ECO:0000259" key="2">
    <source>
        <dbReference type="Pfam" id="PF00892"/>
    </source>
</evidence>
<name>A0A411Z5B6_9RHOB</name>
<feature type="transmembrane region" description="Helical" evidence="1">
    <location>
        <begin position="241"/>
        <end position="258"/>
    </location>
</feature>
<feature type="transmembrane region" description="Helical" evidence="1">
    <location>
        <begin position="128"/>
        <end position="145"/>
    </location>
</feature>
<dbReference type="InterPro" id="IPR000620">
    <property type="entry name" value="EamA_dom"/>
</dbReference>
<dbReference type="Pfam" id="PF00892">
    <property type="entry name" value="EamA"/>
    <property type="match status" value="2"/>
</dbReference>
<feature type="transmembrane region" description="Helical" evidence="1">
    <location>
        <begin position="100"/>
        <end position="119"/>
    </location>
</feature>